<name>A0A1C7FED8_9VIBR</name>
<dbReference type="Gene3D" id="3.30.420.10">
    <property type="entry name" value="Ribonuclease H-like superfamily/Ribonuclease H"/>
    <property type="match status" value="1"/>
</dbReference>
<dbReference type="EMBL" id="CP016415">
    <property type="protein sequence ID" value="ANU38307.1"/>
    <property type="molecule type" value="Genomic_DNA"/>
</dbReference>
<organism evidence="9 11">
    <name type="scientific">Vibrio scophthalmi</name>
    <dbReference type="NCBI Taxonomy" id="45658"/>
    <lineage>
        <taxon>Bacteria</taxon>
        <taxon>Pseudomonadati</taxon>
        <taxon>Pseudomonadota</taxon>
        <taxon>Gammaproteobacteria</taxon>
        <taxon>Vibrionales</taxon>
        <taxon>Vibrionaceae</taxon>
        <taxon>Vibrio</taxon>
    </lineage>
</organism>
<dbReference type="PROSITE" id="PS50994">
    <property type="entry name" value="INTEGRASE"/>
    <property type="match status" value="1"/>
</dbReference>
<dbReference type="AlphaFoldDB" id="A0A1C7FED8"/>
<dbReference type="Pfam" id="PF13936">
    <property type="entry name" value="HTH_38"/>
    <property type="match status" value="1"/>
</dbReference>
<evidence type="ECO:0000313" key="8">
    <source>
        <dbReference type="EMBL" id="ANU38265.1"/>
    </source>
</evidence>
<keyword evidence="3" id="KW-0815">Transposition</keyword>
<dbReference type="PATRIC" id="fig|45658.7.peg.3178"/>
<dbReference type="GO" id="GO:0005829">
    <property type="term" value="C:cytosol"/>
    <property type="evidence" value="ECO:0007669"/>
    <property type="project" value="TreeGrafter"/>
</dbReference>
<dbReference type="InterPro" id="IPR025246">
    <property type="entry name" value="IS30-like_HTH"/>
</dbReference>
<evidence type="ECO:0000313" key="9">
    <source>
        <dbReference type="EMBL" id="ANU38276.1"/>
    </source>
</evidence>
<evidence type="ECO:0000256" key="2">
    <source>
        <dbReference type="ARBA" id="ARBA00006363"/>
    </source>
</evidence>
<dbReference type="NCBIfam" id="NF033563">
    <property type="entry name" value="transpos_IS30"/>
    <property type="match status" value="1"/>
</dbReference>
<evidence type="ECO:0000256" key="6">
    <source>
        <dbReference type="SAM" id="MobiDB-lite"/>
    </source>
</evidence>
<dbReference type="SUPFAM" id="SSF53098">
    <property type="entry name" value="Ribonuclease H-like"/>
    <property type="match status" value="1"/>
</dbReference>
<evidence type="ECO:0000259" key="7">
    <source>
        <dbReference type="PROSITE" id="PS50994"/>
    </source>
</evidence>
<dbReference type="InterPro" id="IPR051917">
    <property type="entry name" value="Transposase-Integrase"/>
</dbReference>
<dbReference type="Pfam" id="PF00665">
    <property type="entry name" value="rve"/>
    <property type="match status" value="1"/>
</dbReference>
<comment type="similarity">
    <text evidence="2">Belongs to the transposase IS30 family.</text>
</comment>
<feature type="region of interest" description="Disordered" evidence="6">
    <location>
        <begin position="50"/>
        <end position="74"/>
    </location>
</feature>
<sequence length="322" mass="38331">MRYTHLTEIERYMISALRKQGISVDKIATQLGRHRCTIYREFQRNSRYNAYRPNPSYQPARAQQKARSRLSRSRRNKRYCKTDFRLAEALLKLDWSPDQIVGYLRLRGYPTMSHELIYQYVWNDKAEGGMLWKHLRQSTKKRRKRYNSKDSRGRLANKRHIIERSVEAELRKEPGHWEIDTVVGRGTKHCIVTLVDRMTGYTFIGQLDDRTTGSLNVRMSKIMTRSDLPFKTITADNGTEFHQYAQLERFHNCLFYFANPYHSWERGTNENTNGLIRQYLPKRTSMSHVTQKLCNEIAHKLNTRPRKRLGYRTPTEYIHAHL</sequence>
<dbReference type="GO" id="GO:0015074">
    <property type="term" value="P:DNA integration"/>
    <property type="evidence" value="ECO:0007669"/>
    <property type="project" value="InterPro"/>
</dbReference>
<dbReference type="PANTHER" id="PTHR10948">
    <property type="entry name" value="TRANSPOSASE"/>
    <property type="match status" value="1"/>
</dbReference>
<dbReference type="PANTHER" id="PTHR10948:SF23">
    <property type="entry name" value="TRANSPOSASE INSI FOR INSERTION SEQUENCE ELEMENT IS30A-RELATED"/>
    <property type="match status" value="1"/>
</dbReference>
<proteinExistence type="inferred from homology"/>
<feature type="domain" description="Integrase catalytic" evidence="7">
    <location>
        <begin position="170"/>
        <end position="322"/>
    </location>
</feature>
<dbReference type="InterPro" id="IPR053392">
    <property type="entry name" value="Transposase_IS30-like"/>
</dbReference>
<comment type="function">
    <text evidence="1">Required for the transposition of the insertion element.</text>
</comment>
<dbReference type="InterPro" id="IPR001598">
    <property type="entry name" value="Transposase_IS30_CS"/>
</dbReference>
<dbReference type="InterPro" id="IPR036397">
    <property type="entry name" value="RNaseH_sf"/>
</dbReference>
<reference evidence="9 11" key="1">
    <citation type="submission" date="2016-07" db="EMBL/GenBank/DDBJ databases">
        <title>Genome sequencing of Vibrio scophthalmi strain VS-05, an isolated from Paralichthys olivaceus.</title>
        <authorList>
            <person name="Han H.-J."/>
        </authorList>
    </citation>
    <scope>NUCLEOTIDE SEQUENCE [LARGE SCALE GENOMIC DNA]</scope>
    <source>
        <strain evidence="9 11">VS-05</strain>
    </source>
</reference>
<feature type="compositionally biased region" description="Basic residues" evidence="6">
    <location>
        <begin position="64"/>
        <end position="74"/>
    </location>
</feature>
<dbReference type="GeneID" id="96874694"/>
<evidence type="ECO:0000256" key="3">
    <source>
        <dbReference type="ARBA" id="ARBA00022578"/>
    </source>
</evidence>
<dbReference type="Gene3D" id="1.10.10.60">
    <property type="entry name" value="Homeodomain-like"/>
    <property type="match status" value="1"/>
</dbReference>
<dbReference type="InterPro" id="IPR001584">
    <property type="entry name" value="Integrase_cat-core"/>
</dbReference>
<evidence type="ECO:0000256" key="1">
    <source>
        <dbReference type="ARBA" id="ARBA00002190"/>
    </source>
</evidence>
<gene>
    <name evidence="8" type="ORF">VSVS05_03227</name>
    <name evidence="9" type="ORF">VSVS05_03238</name>
    <name evidence="10" type="ORF">VSVS05_03269</name>
</gene>
<dbReference type="GO" id="GO:0003677">
    <property type="term" value="F:DNA binding"/>
    <property type="evidence" value="ECO:0007669"/>
    <property type="project" value="UniProtKB-KW"/>
</dbReference>
<dbReference type="EMBL" id="CP016415">
    <property type="protein sequence ID" value="ANU38276.1"/>
    <property type="molecule type" value="Genomic_DNA"/>
</dbReference>
<evidence type="ECO:0000313" key="11">
    <source>
        <dbReference type="Proteomes" id="UP000092528"/>
    </source>
</evidence>
<dbReference type="PROSITE" id="PS01043">
    <property type="entry name" value="TRANSPOSASE_IS30"/>
    <property type="match status" value="1"/>
</dbReference>
<accession>A0A1C7FED8</accession>
<dbReference type="GO" id="GO:0006313">
    <property type="term" value="P:DNA transposition"/>
    <property type="evidence" value="ECO:0007669"/>
    <property type="project" value="InterPro"/>
</dbReference>
<keyword evidence="4" id="KW-0238">DNA-binding</keyword>
<keyword evidence="11" id="KW-1185">Reference proteome</keyword>
<evidence type="ECO:0000313" key="10">
    <source>
        <dbReference type="EMBL" id="ANU38307.1"/>
    </source>
</evidence>
<dbReference type="GO" id="GO:0004803">
    <property type="term" value="F:transposase activity"/>
    <property type="evidence" value="ECO:0007669"/>
    <property type="project" value="InterPro"/>
</dbReference>
<dbReference type="EMBL" id="CP016415">
    <property type="protein sequence ID" value="ANU38265.1"/>
    <property type="molecule type" value="Genomic_DNA"/>
</dbReference>
<evidence type="ECO:0000256" key="4">
    <source>
        <dbReference type="ARBA" id="ARBA00023125"/>
    </source>
</evidence>
<dbReference type="RefSeq" id="WP_083163595.1">
    <property type="nucleotide sequence ID" value="NZ_CP016415.1"/>
</dbReference>
<evidence type="ECO:0000256" key="5">
    <source>
        <dbReference type="ARBA" id="ARBA00023172"/>
    </source>
</evidence>
<keyword evidence="5" id="KW-0233">DNA recombination</keyword>
<dbReference type="Proteomes" id="UP000092528">
    <property type="component" value="Chromosome 2"/>
</dbReference>
<protein>
    <submittedName>
        <fullName evidence="9">Transposase for insertion sequence element IS4351</fullName>
    </submittedName>
</protein>
<dbReference type="InterPro" id="IPR012337">
    <property type="entry name" value="RNaseH-like_sf"/>
</dbReference>